<sequence>MRDGGDPSTAVLGIDVKGGLSQNPVEYDNRGEDRHYHACFVLDFCGLLGIARVATPVSTVNALSKHIGGVREHRAADIPTTGFASDHMDGGRGRGERRRRRAADGSERRTLPAG</sequence>
<accession>A0A919RPJ8</accession>
<comment type="caution">
    <text evidence="2">The sequence shown here is derived from an EMBL/GenBank/DDBJ whole genome shotgun (WGS) entry which is preliminary data.</text>
</comment>
<reference evidence="2" key="1">
    <citation type="submission" date="2021-01" db="EMBL/GenBank/DDBJ databases">
        <title>Whole genome shotgun sequence of Sinosporangium siamense NBRC 109515.</title>
        <authorList>
            <person name="Komaki H."/>
            <person name="Tamura T."/>
        </authorList>
    </citation>
    <scope>NUCLEOTIDE SEQUENCE</scope>
    <source>
        <strain evidence="2">NBRC 109515</strain>
    </source>
</reference>
<gene>
    <name evidence="2" type="ORF">Ssi02_60600</name>
</gene>
<feature type="region of interest" description="Disordered" evidence="1">
    <location>
        <begin position="1"/>
        <end position="28"/>
    </location>
</feature>
<evidence type="ECO:0000313" key="2">
    <source>
        <dbReference type="EMBL" id="GII95829.1"/>
    </source>
</evidence>
<proteinExistence type="predicted"/>
<dbReference type="AlphaFoldDB" id="A0A919RPJ8"/>
<evidence type="ECO:0000256" key="1">
    <source>
        <dbReference type="SAM" id="MobiDB-lite"/>
    </source>
</evidence>
<dbReference type="Proteomes" id="UP000606172">
    <property type="component" value="Unassembled WGS sequence"/>
</dbReference>
<feature type="region of interest" description="Disordered" evidence="1">
    <location>
        <begin position="74"/>
        <end position="114"/>
    </location>
</feature>
<keyword evidence="3" id="KW-1185">Reference proteome</keyword>
<feature type="compositionally biased region" description="Basic and acidic residues" evidence="1">
    <location>
        <begin position="102"/>
        <end position="114"/>
    </location>
</feature>
<dbReference type="EMBL" id="BOOW01000038">
    <property type="protein sequence ID" value="GII95829.1"/>
    <property type="molecule type" value="Genomic_DNA"/>
</dbReference>
<organism evidence="2 3">
    <name type="scientific">Sinosporangium siamense</name>
    <dbReference type="NCBI Taxonomy" id="1367973"/>
    <lineage>
        <taxon>Bacteria</taxon>
        <taxon>Bacillati</taxon>
        <taxon>Actinomycetota</taxon>
        <taxon>Actinomycetes</taxon>
        <taxon>Streptosporangiales</taxon>
        <taxon>Streptosporangiaceae</taxon>
        <taxon>Sinosporangium</taxon>
    </lineage>
</organism>
<name>A0A919RPJ8_9ACTN</name>
<evidence type="ECO:0000313" key="3">
    <source>
        <dbReference type="Proteomes" id="UP000606172"/>
    </source>
</evidence>
<protein>
    <submittedName>
        <fullName evidence="2">Uncharacterized protein</fullName>
    </submittedName>
</protein>